<dbReference type="RefSeq" id="WP_055246155.1">
    <property type="nucleotide sequence ID" value="NZ_CZBE01000038.1"/>
</dbReference>
<dbReference type="Proteomes" id="UP000095765">
    <property type="component" value="Unassembled WGS sequence"/>
</dbReference>
<gene>
    <name evidence="1" type="ORF">ERS852551_03615</name>
</gene>
<proteinExistence type="predicted"/>
<sequence length="85" mass="9855">MGLAWGGVEWDTDTPEGLKAFLEHYKRFGFDGAPGEECHFLVNCELARSRYGISELYPNEKFRATIYYDPECERFIVTRKVIQGE</sequence>
<dbReference type="AlphaFoldDB" id="A0A174UU73"/>
<organism evidence="1 2">
    <name type="scientific">Anaerotruncus colihominis</name>
    <dbReference type="NCBI Taxonomy" id="169435"/>
    <lineage>
        <taxon>Bacteria</taxon>
        <taxon>Bacillati</taxon>
        <taxon>Bacillota</taxon>
        <taxon>Clostridia</taxon>
        <taxon>Eubacteriales</taxon>
        <taxon>Oscillospiraceae</taxon>
        <taxon>Anaerotruncus</taxon>
    </lineage>
</organism>
<name>A0A174UU73_9FIRM</name>
<evidence type="ECO:0000313" key="1">
    <source>
        <dbReference type="EMBL" id="CUQ22509.1"/>
    </source>
</evidence>
<protein>
    <submittedName>
        <fullName evidence="1">Uncharacterized protein</fullName>
    </submittedName>
</protein>
<accession>A0A174UU73</accession>
<dbReference type="EMBL" id="CZBE01000038">
    <property type="protein sequence ID" value="CUQ22509.1"/>
    <property type="molecule type" value="Genomic_DNA"/>
</dbReference>
<reference evidence="1 2" key="1">
    <citation type="submission" date="2015-09" db="EMBL/GenBank/DDBJ databases">
        <authorList>
            <consortium name="Pathogen Informatics"/>
        </authorList>
    </citation>
    <scope>NUCLEOTIDE SEQUENCE [LARGE SCALE GENOMIC DNA]</scope>
    <source>
        <strain evidence="1 2">2789STDY5834939</strain>
    </source>
</reference>
<evidence type="ECO:0000313" key="2">
    <source>
        <dbReference type="Proteomes" id="UP000095765"/>
    </source>
</evidence>